<proteinExistence type="predicted"/>
<feature type="transmembrane region" description="Helical" evidence="1">
    <location>
        <begin position="434"/>
        <end position="457"/>
    </location>
</feature>
<protein>
    <submittedName>
        <fullName evidence="3">Voltage-gated Ion Channel (VIC) Superfamily</fullName>
    </submittedName>
</protein>
<feature type="transmembrane region" description="Helical" evidence="1">
    <location>
        <begin position="359"/>
        <end position="376"/>
    </location>
</feature>
<feature type="transmembrane region" description="Helical" evidence="1">
    <location>
        <begin position="747"/>
        <end position="767"/>
    </location>
</feature>
<dbReference type="EMBL" id="JNBS01000376">
    <property type="protein sequence ID" value="OQS06081.1"/>
    <property type="molecule type" value="Genomic_DNA"/>
</dbReference>
<feature type="transmembrane region" description="Helical" evidence="1">
    <location>
        <begin position="38"/>
        <end position="59"/>
    </location>
</feature>
<dbReference type="GO" id="GO:0016286">
    <property type="term" value="F:small conductance calcium-activated potassium channel activity"/>
    <property type="evidence" value="ECO:0007669"/>
    <property type="project" value="InterPro"/>
</dbReference>
<feature type="transmembrane region" description="Helical" evidence="1">
    <location>
        <begin position="303"/>
        <end position="320"/>
    </location>
</feature>
<evidence type="ECO:0000313" key="3">
    <source>
        <dbReference type="EMBL" id="OQS06081.1"/>
    </source>
</evidence>
<feature type="transmembrane region" description="Helical" evidence="1">
    <location>
        <begin position="89"/>
        <end position="111"/>
    </location>
</feature>
<keyword evidence="1" id="KW-0812">Transmembrane</keyword>
<evidence type="ECO:0000259" key="2">
    <source>
        <dbReference type="Pfam" id="PF07885"/>
    </source>
</evidence>
<dbReference type="SUPFAM" id="SSF81324">
    <property type="entry name" value="Voltage-gated potassium channels"/>
    <property type="match status" value="1"/>
</dbReference>
<feature type="transmembrane region" description="Helical" evidence="1">
    <location>
        <begin position="714"/>
        <end position="735"/>
    </location>
</feature>
<feature type="transmembrane region" description="Helical" evidence="1">
    <location>
        <begin position="774"/>
        <end position="796"/>
    </location>
</feature>
<dbReference type="AlphaFoldDB" id="A0A1W0A7D3"/>
<feature type="transmembrane region" description="Helical" evidence="1">
    <location>
        <begin position="517"/>
        <end position="537"/>
    </location>
</feature>
<dbReference type="STRING" id="74557.A0A1W0A7D3"/>
<dbReference type="Gene3D" id="1.10.287.70">
    <property type="match status" value="1"/>
</dbReference>
<keyword evidence="1" id="KW-1133">Transmembrane helix</keyword>
<keyword evidence="1" id="KW-0472">Membrane</keyword>
<accession>A0A1W0A7D3</accession>
<dbReference type="Pfam" id="PF07885">
    <property type="entry name" value="Ion_trans_2"/>
    <property type="match status" value="1"/>
</dbReference>
<dbReference type="InterPro" id="IPR029370">
    <property type="entry name" value="TMEM117"/>
</dbReference>
<evidence type="ECO:0000313" key="4">
    <source>
        <dbReference type="Proteomes" id="UP000243217"/>
    </source>
</evidence>
<feature type="domain" description="Potassium channel" evidence="2">
    <location>
        <begin position="724"/>
        <end position="794"/>
    </location>
</feature>
<feature type="transmembrane region" description="Helical" evidence="1">
    <location>
        <begin position="608"/>
        <end position="629"/>
    </location>
</feature>
<organism evidence="3 4">
    <name type="scientific">Thraustotheca clavata</name>
    <dbReference type="NCBI Taxonomy" id="74557"/>
    <lineage>
        <taxon>Eukaryota</taxon>
        <taxon>Sar</taxon>
        <taxon>Stramenopiles</taxon>
        <taxon>Oomycota</taxon>
        <taxon>Saprolegniomycetes</taxon>
        <taxon>Saprolegniales</taxon>
        <taxon>Achlyaceae</taxon>
        <taxon>Thraustotheca</taxon>
    </lineage>
</organism>
<dbReference type="PANTHER" id="PTHR10153">
    <property type="entry name" value="SMALL CONDUCTANCE CALCIUM-ACTIVATED POTASSIUM CHANNEL"/>
    <property type="match status" value="1"/>
</dbReference>
<keyword evidence="4" id="KW-1185">Reference proteome</keyword>
<dbReference type="Proteomes" id="UP000243217">
    <property type="component" value="Unassembled WGS sequence"/>
</dbReference>
<dbReference type="GO" id="GO:0016020">
    <property type="term" value="C:membrane"/>
    <property type="evidence" value="ECO:0007669"/>
    <property type="project" value="InterPro"/>
</dbReference>
<feature type="transmembrane region" description="Helical" evidence="1">
    <location>
        <begin position="212"/>
        <end position="229"/>
    </location>
</feature>
<dbReference type="OrthoDB" id="419441at2759"/>
<dbReference type="InterPro" id="IPR015449">
    <property type="entry name" value="K_chnl_Ca-activ_SK"/>
</dbReference>
<dbReference type="Pfam" id="PF15113">
    <property type="entry name" value="TMEM117"/>
    <property type="match status" value="1"/>
</dbReference>
<name>A0A1W0A7D3_9STRA</name>
<gene>
    <name evidence="3" type="ORF">THRCLA_01859</name>
</gene>
<comment type="caution">
    <text evidence="3">The sequence shown here is derived from an EMBL/GenBank/DDBJ whole genome shotgun (WGS) entry which is preliminary data.</text>
</comment>
<dbReference type="InterPro" id="IPR013099">
    <property type="entry name" value="K_chnl_dom"/>
</dbReference>
<feature type="transmembrane region" description="Helical" evidence="1">
    <location>
        <begin position="170"/>
        <end position="192"/>
    </location>
</feature>
<evidence type="ECO:0000256" key="1">
    <source>
        <dbReference type="SAM" id="Phobius"/>
    </source>
</evidence>
<feature type="transmembrane region" description="Helical" evidence="1">
    <location>
        <begin position="557"/>
        <end position="577"/>
    </location>
</feature>
<reference evidence="3 4" key="1">
    <citation type="journal article" date="2014" name="Genome Biol. Evol.">
        <title>The secreted proteins of Achlya hypogyna and Thraustotheca clavata identify the ancestral oomycete secretome and reveal gene acquisitions by horizontal gene transfer.</title>
        <authorList>
            <person name="Misner I."/>
            <person name="Blouin N."/>
            <person name="Leonard G."/>
            <person name="Richards T.A."/>
            <person name="Lane C.E."/>
        </authorList>
    </citation>
    <scope>NUCLEOTIDE SEQUENCE [LARGE SCALE GENOMIC DNA]</scope>
    <source>
        <strain evidence="3 4">ATCC 34112</strain>
    </source>
</reference>
<feature type="transmembrane region" description="Helical" evidence="1">
    <location>
        <begin position="656"/>
        <end position="676"/>
    </location>
</feature>
<sequence>MGWWSVNPWVLRLRGKTTYVERQETRTGSSIRQPTTRVFTAGLLLLLNVFVHHVNPIALSHAPVYLPVYGTAYNFLFRPEMTQDTSATYMTRVILAMLSTLFGFIIARFVIFPRLHRSLTMFSAGHESFWYPNQKEISNPQAYRNVQATANNGKPYSQEIYIGSSSQGSWAVVFVFTPFFVALCAAIFNLFLPSELEITATLDIMYIQVYPAIRAITLVLNALMFFTVLDSMFQDSNRCDNLYNGWMHTFRKYVWKHQVLRIGIFWIYLGGVIAFAAVGLPSFSQWYIDALSTSPSSLLMESWRSFLSGIVVVLDLIILMQDWDFPTLATVKGIYIPGLHTETLAIKCSRHQLVFTGKWLITSLVLCMIPLDMWVFCQQFGYEPKKYGQFASPTTYQIFSIADSAFLQESMCGSQCFRVENTTDVPAIATMGRYFGWPLIDQMPAIYVILIALFLFFRMVRTEDSRYVVSSKMQGFKAKNYELQMESSSLTEHANHALKQLASIKHYYSLRKHVDSICITFAMLGLILMLFQLHTIWEVSVAFRGQTYPQNSLSAPGQTHSLLISLTTIILGSQLLTRTNLTLEISKLRHKIPECATIWRHPTLRLTFLIELIVNLWIVPPFITGFVVIDEFQFYSTKCDDPMIFKDGGCYYSLRYPIETLGLVLFLRLYWIIRLVRNHSGFYGQRVDFLGSLHNVTTDSPLWHFRAIFHHRPVFAFVSCTLLIWLSTAVGVSVMERSIPSALDSDLTASWLIVVTMATVGYGDYYARTRGGRVITVMGGIIGGTIVISMLTSLFMGSLQTTFGEERVLYVVRYKRWQRARLDASVNLIASAWKYHKLKREGKDLDRANRALFKYMQQVRELRLGAVANGDDVVDKVCEWQAQALTPLLDTKNIKRNQALDELEAKVRRVTQLVHTIDSLVQSSKA</sequence>
<feature type="transmembrane region" description="Helical" evidence="1">
    <location>
        <begin position="259"/>
        <end position="283"/>
    </location>
</feature>